<protein>
    <recommendedName>
        <fullName evidence="7">Cyclohex-1-ene-1-carbonyl-CoA dehydrogenase</fullName>
        <ecNumber evidence="6">1.3.8.10</ecNumber>
    </recommendedName>
</protein>
<dbReference type="EC" id="1.3.8.10" evidence="6"/>
<dbReference type="Pfam" id="PF00441">
    <property type="entry name" value="Acyl-CoA_dh_1"/>
    <property type="match status" value="1"/>
</dbReference>
<evidence type="ECO:0000256" key="6">
    <source>
        <dbReference type="ARBA" id="ARBA00066362"/>
    </source>
</evidence>
<feature type="domain" description="Acyl-CoA dehydrogenase/oxidase C-terminal" evidence="9">
    <location>
        <begin position="231"/>
        <end position="378"/>
    </location>
</feature>
<dbReference type="RefSeq" id="WP_113617906.1">
    <property type="nucleotide sequence ID" value="NZ_QFFJ01000002.1"/>
</dbReference>
<evidence type="ECO:0000256" key="8">
    <source>
        <dbReference type="RuleBase" id="RU362125"/>
    </source>
</evidence>
<dbReference type="SUPFAM" id="SSF56645">
    <property type="entry name" value="Acyl-CoA dehydrogenase NM domain-like"/>
    <property type="match status" value="1"/>
</dbReference>
<dbReference type="GO" id="GO:0003995">
    <property type="term" value="F:acyl-CoA dehydrogenase activity"/>
    <property type="evidence" value="ECO:0007669"/>
    <property type="project" value="InterPro"/>
</dbReference>
<gene>
    <name evidence="12" type="ORF">DF182_21780</name>
</gene>
<dbReference type="AlphaFoldDB" id="A0A365XSP9"/>
<dbReference type="InterPro" id="IPR013786">
    <property type="entry name" value="AcylCoA_DH/ox_N"/>
</dbReference>
<evidence type="ECO:0000256" key="5">
    <source>
        <dbReference type="ARBA" id="ARBA00023002"/>
    </source>
</evidence>
<dbReference type="Pfam" id="PF02770">
    <property type="entry name" value="Acyl-CoA_dh_M"/>
    <property type="match status" value="1"/>
</dbReference>
<keyword evidence="5 8" id="KW-0560">Oxidoreductase</keyword>
<dbReference type="CDD" id="cd01158">
    <property type="entry name" value="SCAD_SBCAD"/>
    <property type="match status" value="1"/>
</dbReference>
<dbReference type="EMBL" id="QFFJ01000002">
    <property type="protein sequence ID" value="RBL89160.1"/>
    <property type="molecule type" value="Genomic_DNA"/>
</dbReference>
<dbReference type="OrthoDB" id="1489150at2"/>
<comment type="cofactor">
    <cofactor evidence="1 8">
        <name>FAD</name>
        <dbReference type="ChEBI" id="CHEBI:57692"/>
    </cofactor>
</comment>
<dbReference type="Gene3D" id="2.40.110.10">
    <property type="entry name" value="Butyryl-CoA Dehydrogenase, subunit A, domain 2"/>
    <property type="match status" value="1"/>
</dbReference>
<comment type="caution">
    <text evidence="12">The sequence shown here is derived from an EMBL/GenBank/DDBJ whole genome shotgun (WGS) entry which is preliminary data.</text>
</comment>
<dbReference type="Gene3D" id="1.20.140.10">
    <property type="entry name" value="Butyryl-CoA Dehydrogenase, subunit A, domain 3"/>
    <property type="match status" value="1"/>
</dbReference>
<dbReference type="PIRSF" id="PIRSF016578">
    <property type="entry name" value="HsaA"/>
    <property type="match status" value="1"/>
</dbReference>
<dbReference type="InterPro" id="IPR009100">
    <property type="entry name" value="AcylCoA_DH/oxidase_NM_dom_sf"/>
</dbReference>
<dbReference type="PROSITE" id="PS00073">
    <property type="entry name" value="ACYL_COA_DH_2"/>
    <property type="match status" value="1"/>
</dbReference>
<dbReference type="PANTHER" id="PTHR43884">
    <property type="entry name" value="ACYL-COA DEHYDROGENASE"/>
    <property type="match status" value="1"/>
</dbReference>
<dbReference type="Proteomes" id="UP000253410">
    <property type="component" value="Unassembled WGS sequence"/>
</dbReference>
<evidence type="ECO:0000256" key="1">
    <source>
        <dbReference type="ARBA" id="ARBA00001974"/>
    </source>
</evidence>
<feature type="domain" description="Acyl-CoA oxidase/dehydrogenase middle" evidence="10">
    <location>
        <begin position="122"/>
        <end position="217"/>
    </location>
</feature>
<comment type="similarity">
    <text evidence="2 8">Belongs to the acyl-CoA dehydrogenase family.</text>
</comment>
<keyword evidence="4 8" id="KW-0274">FAD</keyword>
<dbReference type="InterPro" id="IPR006089">
    <property type="entry name" value="Acyl-CoA_DH_CS"/>
</dbReference>
<dbReference type="PANTHER" id="PTHR43884:SF12">
    <property type="entry name" value="ISOVALERYL-COA DEHYDROGENASE, MITOCHONDRIAL-RELATED"/>
    <property type="match status" value="1"/>
</dbReference>
<dbReference type="InterPro" id="IPR006091">
    <property type="entry name" value="Acyl-CoA_Oxase/DH_mid-dom"/>
</dbReference>
<dbReference type="SUPFAM" id="SSF47203">
    <property type="entry name" value="Acyl-CoA dehydrogenase C-terminal domain-like"/>
    <property type="match status" value="1"/>
</dbReference>
<dbReference type="GO" id="GO:0050660">
    <property type="term" value="F:flavin adenine dinucleotide binding"/>
    <property type="evidence" value="ECO:0007669"/>
    <property type="project" value="InterPro"/>
</dbReference>
<dbReference type="InterPro" id="IPR037069">
    <property type="entry name" value="AcylCoA_DH/ox_N_sf"/>
</dbReference>
<feature type="domain" description="Acyl-CoA dehydrogenase/oxidase N-terminal" evidence="11">
    <location>
        <begin position="6"/>
        <end position="118"/>
    </location>
</feature>
<dbReference type="FunFam" id="1.20.140.10:FF:000004">
    <property type="entry name" value="Acyl-CoA dehydrogenase FadE25"/>
    <property type="match status" value="1"/>
</dbReference>
<evidence type="ECO:0000256" key="2">
    <source>
        <dbReference type="ARBA" id="ARBA00009347"/>
    </source>
</evidence>
<evidence type="ECO:0000259" key="11">
    <source>
        <dbReference type="Pfam" id="PF02771"/>
    </source>
</evidence>
<reference evidence="12 13" key="1">
    <citation type="submission" date="2018-05" db="EMBL/GenBank/DDBJ databases">
        <title>Chitinophaga sp. K3CV102501T nov., isolated from isolated from a monsoon evergreen broad-leaved forest soil.</title>
        <authorList>
            <person name="Lv Y."/>
        </authorList>
    </citation>
    <scope>NUCLEOTIDE SEQUENCE [LARGE SCALE GENOMIC DNA]</scope>
    <source>
        <strain evidence="12 13">GDMCC 1.1325</strain>
    </source>
</reference>
<keyword evidence="13" id="KW-1185">Reference proteome</keyword>
<evidence type="ECO:0000256" key="3">
    <source>
        <dbReference type="ARBA" id="ARBA00022630"/>
    </source>
</evidence>
<accession>A0A365XSP9</accession>
<keyword evidence="3 8" id="KW-0285">Flavoprotein</keyword>
<evidence type="ECO:0000259" key="10">
    <source>
        <dbReference type="Pfam" id="PF02770"/>
    </source>
</evidence>
<dbReference type="InterPro" id="IPR046373">
    <property type="entry name" value="Acyl-CoA_Oxase/DH_mid-dom_sf"/>
</dbReference>
<organism evidence="12 13">
    <name type="scientific">Chitinophaga flava</name>
    <dbReference type="NCBI Taxonomy" id="2259036"/>
    <lineage>
        <taxon>Bacteria</taxon>
        <taxon>Pseudomonadati</taxon>
        <taxon>Bacteroidota</taxon>
        <taxon>Chitinophagia</taxon>
        <taxon>Chitinophagales</taxon>
        <taxon>Chitinophagaceae</taxon>
        <taxon>Chitinophaga</taxon>
    </lineage>
</organism>
<evidence type="ECO:0000256" key="4">
    <source>
        <dbReference type="ARBA" id="ARBA00022827"/>
    </source>
</evidence>
<proteinExistence type="inferred from homology"/>
<dbReference type="InterPro" id="IPR036250">
    <property type="entry name" value="AcylCo_DH-like_C"/>
</dbReference>
<sequence>MDYQLTEEHLMIQKAARDFANTELLPGVIERDEHQKFPAEQIKKLGELGFLGMMVSPKYGGAGLDTISYVLAMEEISKIDASASVVMSVNNSLVCWGLETYGTEEQKQKYLVPLAKGEIIGAFLLSEPEAGSDATSQRTTAEDKGDHYLVNGTKNWITNGNSASVYLVMTQTHPEKGSKGINALIIEKNSPGVTVGAKENKLGIRGSDTHSIMFQDVKVPKENRIGEDGFGFKFAMKTLAGGRIGIASQALGIASGAYELALKYSKERKAFGKEISQHQAIQFKLADMATRIEASRLLCLKAAWEKDQHLDYTLSGSMAKVFSSETAMWVTTEAVQVHGGYGYVKEYHVERLMRDAKITQIYEGTSEVQRIVISRSILG</sequence>
<dbReference type="Pfam" id="PF02771">
    <property type="entry name" value="Acyl-CoA_dh_N"/>
    <property type="match status" value="1"/>
</dbReference>
<dbReference type="FunFam" id="2.40.110.10:FF:000001">
    <property type="entry name" value="Acyl-CoA dehydrogenase, mitochondrial"/>
    <property type="match status" value="1"/>
</dbReference>
<dbReference type="FunFam" id="1.10.540.10:FF:000002">
    <property type="entry name" value="Acyl-CoA dehydrogenase FadE19"/>
    <property type="match status" value="1"/>
</dbReference>
<evidence type="ECO:0000256" key="7">
    <source>
        <dbReference type="ARBA" id="ARBA00072305"/>
    </source>
</evidence>
<dbReference type="InterPro" id="IPR009075">
    <property type="entry name" value="AcylCo_DH/oxidase_C"/>
</dbReference>
<dbReference type="Gene3D" id="1.10.540.10">
    <property type="entry name" value="Acyl-CoA dehydrogenase/oxidase, N-terminal domain"/>
    <property type="match status" value="1"/>
</dbReference>
<evidence type="ECO:0000313" key="13">
    <source>
        <dbReference type="Proteomes" id="UP000253410"/>
    </source>
</evidence>
<evidence type="ECO:0000259" key="9">
    <source>
        <dbReference type="Pfam" id="PF00441"/>
    </source>
</evidence>
<name>A0A365XSP9_9BACT</name>
<evidence type="ECO:0000313" key="12">
    <source>
        <dbReference type="EMBL" id="RBL89160.1"/>
    </source>
</evidence>